<dbReference type="FunCoup" id="A0A078AK25">
    <property type="interactions" value="69"/>
</dbReference>
<dbReference type="InterPro" id="IPR048739">
    <property type="entry name" value="CEP104_N"/>
</dbReference>
<dbReference type="Pfam" id="PF02151">
    <property type="entry name" value="UVR"/>
    <property type="match status" value="1"/>
</dbReference>
<dbReference type="InterPro" id="IPR034085">
    <property type="entry name" value="TOG"/>
</dbReference>
<dbReference type="InterPro" id="IPR008979">
    <property type="entry name" value="Galactose-bd-like_sf"/>
</dbReference>
<dbReference type="PROSITE" id="PS50151">
    <property type="entry name" value="UVR"/>
    <property type="match status" value="1"/>
</dbReference>
<dbReference type="EMBL" id="CCKQ01010293">
    <property type="protein sequence ID" value="CDW81807.1"/>
    <property type="molecule type" value="Genomic_DNA"/>
</dbReference>
<feature type="compositionally biased region" description="Low complexity" evidence="1">
    <location>
        <begin position="797"/>
        <end position="817"/>
    </location>
</feature>
<dbReference type="InterPro" id="IPR048738">
    <property type="entry name" value="CEP104_Znf"/>
</dbReference>
<dbReference type="SUPFAM" id="SSF49785">
    <property type="entry name" value="Galactose-binding domain-like"/>
    <property type="match status" value="1"/>
</dbReference>
<evidence type="ECO:0000259" key="2">
    <source>
        <dbReference type="PROSITE" id="PS50151"/>
    </source>
</evidence>
<gene>
    <name evidence="3" type="primary">Contig413.g456</name>
    <name evidence="3" type="ORF">STYLEM_10831</name>
</gene>
<evidence type="ECO:0000313" key="4">
    <source>
        <dbReference type="Proteomes" id="UP000039865"/>
    </source>
</evidence>
<proteinExistence type="predicted"/>
<dbReference type="OrthoDB" id="66599at2759"/>
<feature type="region of interest" description="Disordered" evidence="1">
    <location>
        <begin position="713"/>
        <end position="817"/>
    </location>
</feature>
<dbReference type="GO" id="GO:0005929">
    <property type="term" value="C:cilium"/>
    <property type="evidence" value="ECO:0007669"/>
    <property type="project" value="TreeGrafter"/>
</dbReference>
<dbReference type="SMART" id="SM01349">
    <property type="entry name" value="TOG"/>
    <property type="match status" value="1"/>
</dbReference>
<keyword evidence="4" id="KW-1185">Reference proteome</keyword>
<dbReference type="InterPro" id="IPR011989">
    <property type="entry name" value="ARM-like"/>
</dbReference>
<feature type="domain" description="UVR" evidence="2">
    <location>
        <begin position="238"/>
        <end position="273"/>
    </location>
</feature>
<dbReference type="InterPro" id="IPR016024">
    <property type="entry name" value="ARM-type_fold"/>
</dbReference>
<dbReference type="Pfam" id="PF21039">
    <property type="entry name" value="CEP104_ZnF"/>
    <property type="match status" value="1"/>
</dbReference>
<feature type="region of interest" description="Disordered" evidence="1">
    <location>
        <begin position="1"/>
        <end position="40"/>
    </location>
</feature>
<feature type="compositionally biased region" description="Low complexity" evidence="1">
    <location>
        <begin position="14"/>
        <end position="40"/>
    </location>
</feature>
<name>A0A078AK25_STYLE</name>
<dbReference type="PANTHER" id="PTHR13371">
    <property type="entry name" value="GLYCINE-, GLUTAMATE-, THIENYLCYCLOHEXYLPIPERIDINE-BINDING PROTEIN"/>
    <property type="match status" value="1"/>
</dbReference>
<sequence length="939" mass="105396">MQRGNNNFGGGTPNQTQYSQQQQFGQMGFSSNQPPLTQQQQQQNLVKLKYRVIYCSGEDPEYPVTELLDPTPNSRGWQSQKFCDYPQEVIVQFPNVVRLKQLQFLSHQAKIASRIELFTYLPSGQQAFNNQIPLSEIQYKRLGYLSLDPNERSGFQARELKSVYVDSLAVILKLIFHKCHLNNFNVFNQIGLVALNCIGLNQAQQIPSDIGMGDDGTPNSQQSKRQFNDFENVDPEITSKIKILEQAKDKAVQNENFDEAKKIKEGIERLRSVGIHIMQLDERKRMATMNEDYDAAKIIKIEIEKLKEASYNPWLEGIIQGITQPHQQMRYTQNQFQQPQAQQFNASQQNFGGFNKGPPQMATSLEDDMQTKINIGGQPPKMRMQSPKIEGAMSPPSIQNQLPINNIGRGKERKVSDYEQELEQARGPIDVDAQVIPTMNGNKGKNNAPQEYEDGYEDSKEVEDLTGDRIMQAQPLMAVFGPDDVKKIFSKTWQLREEGITSIENMVINEGGLNEGKAFVNGVGAVRYTVNDKMAQVAQKSMTFLTNLCRNLKPILNPGLKGELQSYTEPIISSLVEKLGDNLMKVRSSAEDAILAMTEHQAFGSQVVLQILTRPPGSGAAKDNKKNMMSNKHIIGKYSVLLRMLQAVEFNPEQLRTSVQFSLKGIQHNLQDIRNVAYKCMTEIYRSMGPEIRKHLEGLRPAQLEQLEAAFSEVDGMPGGGGLKLKNDGPKETISTNIDPYGVKGGPVAKNKKPPQGKPQSKYDDDEEDIGGGGGGFGGGGGAGPTSGNKGGKPTINQNQKQQQQKPQKNQQQTTPEEQTCGFCGRFDQEFNDESLDIHYWKECPMLVQCWDCGQVIEISTLNEHLLEECERAEDYKLCSKCKGVWRVDEFNGHECLRPRPNGAVKCQLCKENVHPIDDEGWKKHVLQDKCVGNQRLPM</sequence>
<dbReference type="Gene3D" id="2.60.120.260">
    <property type="entry name" value="Galactose-binding domain-like"/>
    <property type="match status" value="1"/>
</dbReference>
<dbReference type="Proteomes" id="UP000039865">
    <property type="component" value="Unassembled WGS sequence"/>
</dbReference>
<dbReference type="PANTHER" id="PTHR13371:SF0">
    <property type="entry name" value="CENTROSOMAL PROTEIN OF 104 KDA"/>
    <property type="match status" value="1"/>
</dbReference>
<dbReference type="Gene3D" id="1.25.10.10">
    <property type="entry name" value="Leucine-rich Repeat Variant"/>
    <property type="match status" value="1"/>
</dbReference>
<dbReference type="Pfam" id="PF21038">
    <property type="entry name" value="CEP104_N"/>
    <property type="match status" value="1"/>
</dbReference>
<dbReference type="AlphaFoldDB" id="A0A078AK25"/>
<dbReference type="SUPFAM" id="SSF48371">
    <property type="entry name" value="ARM repeat"/>
    <property type="match status" value="1"/>
</dbReference>
<evidence type="ECO:0000313" key="3">
    <source>
        <dbReference type="EMBL" id="CDW81807.1"/>
    </source>
</evidence>
<evidence type="ECO:0000256" key="1">
    <source>
        <dbReference type="SAM" id="MobiDB-lite"/>
    </source>
</evidence>
<dbReference type="Pfam" id="PF21040">
    <property type="entry name" value="CEP104-like_TOG"/>
    <property type="match status" value="1"/>
</dbReference>
<reference evidence="3 4" key="1">
    <citation type="submission" date="2014-06" db="EMBL/GenBank/DDBJ databases">
        <authorList>
            <person name="Swart Estienne"/>
        </authorList>
    </citation>
    <scope>NUCLEOTIDE SEQUENCE [LARGE SCALE GENOMIC DNA]</scope>
    <source>
        <strain evidence="3 4">130c</strain>
    </source>
</reference>
<dbReference type="OMA" id="VKVKCRQ"/>
<organism evidence="3 4">
    <name type="scientific">Stylonychia lemnae</name>
    <name type="common">Ciliate</name>
    <dbReference type="NCBI Taxonomy" id="5949"/>
    <lineage>
        <taxon>Eukaryota</taxon>
        <taxon>Sar</taxon>
        <taxon>Alveolata</taxon>
        <taxon>Ciliophora</taxon>
        <taxon>Intramacronucleata</taxon>
        <taxon>Spirotrichea</taxon>
        <taxon>Stichotrichia</taxon>
        <taxon>Sporadotrichida</taxon>
        <taxon>Oxytrichidae</taxon>
        <taxon>Stylonychinae</taxon>
        <taxon>Stylonychia</taxon>
    </lineage>
</organism>
<dbReference type="InterPro" id="IPR001943">
    <property type="entry name" value="UVR_dom"/>
</dbReference>
<accession>A0A078AK25</accession>
<protein>
    <submittedName>
        <fullName evidence="3">Centrosomal protein of 104 kDa isoform x2</fullName>
    </submittedName>
</protein>
<feature type="compositionally biased region" description="Gly residues" evidence="1">
    <location>
        <begin position="771"/>
        <end position="791"/>
    </location>
</feature>
<dbReference type="InParanoid" id="A0A078AK25"/>
<dbReference type="InterPro" id="IPR052607">
    <property type="entry name" value="CEP104-like"/>
</dbReference>